<dbReference type="InterPro" id="IPR021497">
    <property type="entry name" value="GTA_holin_3TM"/>
</dbReference>
<feature type="transmembrane region" description="Helical" evidence="1">
    <location>
        <begin position="118"/>
        <end position="136"/>
    </location>
</feature>
<keyword evidence="1" id="KW-1133">Transmembrane helix</keyword>
<sequence>MEKFSRWAAFSIAAKGISGMSIFKALIAPVSEIIRELVPDGDKRFALEREIERLLIEQDSKFVEAGRDVVVAEAQGESWLQRNWRPVSMLVFVAVIANNYLIAPYVQAFGGVAVVLEIPPGMWGLLTMGLGGYVVGRTIEKTGSRIRIGGVGTPKS</sequence>
<feature type="transmembrane region" description="Helical" evidence="1">
    <location>
        <begin position="87"/>
        <end position="106"/>
    </location>
</feature>
<evidence type="ECO:0008006" key="3">
    <source>
        <dbReference type="Google" id="ProtNLM"/>
    </source>
</evidence>
<evidence type="ECO:0000313" key="2">
    <source>
        <dbReference type="EMBL" id="VAV97370.1"/>
    </source>
</evidence>
<accession>A0A3B0RV73</accession>
<protein>
    <recommendedName>
        <fullName evidence="3">Holin of 3TMs, for gene-transfer release</fullName>
    </recommendedName>
</protein>
<keyword evidence="1" id="KW-0472">Membrane</keyword>
<reference evidence="2" key="1">
    <citation type="submission" date="2018-06" db="EMBL/GenBank/DDBJ databases">
        <authorList>
            <person name="Zhirakovskaya E."/>
        </authorList>
    </citation>
    <scope>NUCLEOTIDE SEQUENCE</scope>
</reference>
<gene>
    <name evidence="2" type="ORF">MNBD_ALPHA06-82</name>
</gene>
<dbReference type="AlphaFoldDB" id="A0A3B0RV73"/>
<name>A0A3B0RV73_9ZZZZ</name>
<dbReference type="EMBL" id="UOEE01000245">
    <property type="protein sequence ID" value="VAV97370.1"/>
    <property type="molecule type" value="Genomic_DNA"/>
</dbReference>
<dbReference type="Pfam" id="PF11351">
    <property type="entry name" value="GTA_holin_3TM"/>
    <property type="match status" value="1"/>
</dbReference>
<keyword evidence="1" id="KW-0812">Transmembrane</keyword>
<organism evidence="2">
    <name type="scientific">hydrothermal vent metagenome</name>
    <dbReference type="NCBI Taxonomy" id="652676"/>
    <lineage>
        <taxon>unclassified sequences</taxon>
        <taxon>metagenomes</taxon>
        <taxon>ecological metagenomes</taxon>
    </lineage>
</organism>
<proteinExistence type="predicted"/>
<evidence type="ECO:0000256" key="1">
    <source>
        <dbReference type="SAM" id="Phobius"/>
    </source>
</evidence>